<evidence type="ECO:0000256" key="1">
    <source>
        <dbReference type="SAM" id="MobiDB-lite"/>
    </source>
</evidence>
<sequence length="250" mass="28372">MFIYGDLALTLKTNQPIQTFSASFQQTLLIQLIGSSNYPEHEISGLSQLDKRASEPSGKNKKSHRLSQSCKRLSEAQKYDRLEAIGGRNQQFTANSPTEAAKNFPSLLPNPIEEKDEEITLLMNQNDDPQYLEDEIIKLKKCDSRCQEIKKKLEKALNDIGEWDWYDQLNDSPELLEEIPEIGRKKRKGCILEKFLPVGNCTEHGFEEAQGSEKLCTAFRNCFPLFVNSVVCGRNEKECIYDRMSGAGGK</sequence>
<organism evidence="2 3">
    <name type="scientific">Meloidogyne hapla</name>
    <name type="common">Root-knot nematode worm</name>
    <dbReference type="NCBI Taxonomy" id="6305"/>
    <lineage>
        <taxon>Eukaryota</taxon>
        <taxon>Metazoa</taxon>
        <taxon>Ecdysozoa</taxon>
        <taxon>Nematoda</taxon>
        <taxon>Chromadorea</taxon>
        <taxon>Rhabditida</taxon>
        <taxon>Tylenchina</taxon>
        <taxon>Tylenchomorpha</taxon>
        <taxon>Tylenchoidea</taxon>
        <taxon>Meloidogynidae</taxon>
        <taxon>Meloidogyninae</taxon>
        <taxon>Meloidogyne</taxon>
    </lineage>
</organism>
<reference evidence="3" key="1">
    <citation type="submission" date="2016-11" db="UniProtKB">
        <authorList>
            <consortium name="WormBaseParasite"/>
        </authorList>
    </citation>
    <scope>IDENTIFICATION</scope>
</reference>
<dbReference type="WBParaSite" id="MhA1_Contig952.frz3.gene18">
    <property type="protein sequence ID" value="MhA1_Contig952.frz3.gene18"/>
    <property type="gene ID" value="MhA1_Contig952.frz3.gene18"/>
</dbReference>
<proteinExistence type="predicted"/>
<feature type="region of interest" description="Disordered" evidence="1">
    <location>
        <begin position="47"/>
        <end position="67"/>
    </location>
</feature>
<dbReference type="Proteomes" id="UP000095281">
    <property type="component" value="Unplaced"/>
</dbReference>
<dbReference type="AlphaFoldDB" id="A0A1I8C214"/>
<accession>A0A1I8C214</accession>
<name>A0A1I8C214_MELHA</name>
<keyword evidence="2" id="KW-1185">Reference proteome</keyword>
<evidence type="ECO:0000313" key="2">
    <source>
        <dbReference type="Proteomes" id="UP000095281"/>
    </source>
</evidence>
<protein>
    <submittedName>
        <fullName evidence="3">Uncharacterized protein</fullName>
    </submittedName>
</protein>
<evidence type="ECO:0000313" key="3">
    <source>
        <dbReference type="WBParaSite" id="MhA1_Contig952.frz3.gene18"/>
    </source>
</evidence>